<feature type="compositionally biased region" description="Low complexity" evidence="1">
    <location>
        <begin position="370"/>
        <end position="409"/>
    </location>
</feature>
<name>A0A2H1KYC9_9MICO</name>
<feature type="transmembrane region" description="Helical" evidence="2">
    <location>
        <begin position="154"/>
        <end position="175"/>
    </location>
</feature>
<feature type="compositionally biased region" description="Low complexity" evidence="1">
    <location>
        <begin position="306"/>
        <end position="320"/>
    </location>
</feature>
<gene>
    <name evidence="3" type="ORF">BANT918_03166</name>
</gene>
<dbReference type="EMBL" id="FXZD01000016">
    <property type="protein sequence ID" value="SMY04785.1"/>
    <property type="molecule type" value="Genomic_DNA"/>
</dbReference>
<keyword evidence="2" id="KW-0472">Membrane</keyword>
<evidence type="ECO:0000313" key="3">
    <source>
        <dbReference type="EMBL" id="SMY04785.1"/>
    </source>
</evidence>
<evidence type="ECO:0000256" key="2">
    <source>
        <dbReference type="SAM" id="Phobius"/>
    </source>
</evidence>
<feature type="compositionally biased region" description="Basic and acidic residues" evidence="1">
    <location>
        <begin position="116"/>
        <end position="127"/>
    </location>
</feature>
<feature type="region of interest" description="Disordered" evidence="1">
    <location>
        <begin position="223"/>
        <end position="258"/>
    </location>
</feature>
<feature type="transmembrane region" description="Helical" evidence="2">
    <location>
        <begin position="130"/>
        <end position="148"/>
    </location>
</feature>
<dbReference type="AlphaFoldDB" id="A0A2H1KYC9"/>
<reference evidence="3 4" key="1">
    <citation type="submission" date="2017-03" db="EMBL/GenBank/DDBJ databases">
        <authorList>
            <person name="Afonso C.L."/>
            <person name="Miller P.J."/>
            <person name="Scott M.A."/>
            <person name="Spackman E."/>
            <person name="Goraichik I."/>
            <person name="Dimitrov K.M."/>
            <person name="Suarez D.L."/>
            <person name="Swayne D.E."/>
        </authorList>
    </citation>
    <scope>NUCLEOTIDE SEQUENCE [LARGE SCALE GENOMIC DNA]</scope>
    <source>
        <strain evidence="3 4">CNRZ 918</strain>
    </source>
</reference>
<feature type="region of interest" description="Disordered" evidence="1">
    <location>
        <begin position="1"/>
        <end position="33"/>
    </location>
</feature>
<evidence type="ECO:0000256" key="1">
    <source>
        <dbReference type="SAM" id="MobiDB-lite"/>
    </source>
</evidence>
<feature type="region of interest" description="Disordered" evidence="1">
    <location>
        <begin position="102"/>
        <end position="127"/>
    </location>
</feature>
<feature type="compositionally biased region" description="Low complexity" evidence="1">
    <location>
        <begin position="429"/>
        <end position="453"/>
    </location>
</feature>
<proteinExistence type="predicted"/>
<dbReference type="Proteomes" id="UP000234433">
    <property type="component" value="Unassembled WGS sequence"/>
</dbReference>
<evidence type="ECO:0000313" key="4">
    <source>
        <dbReference type="Proteomes" id="UP000234433"/>
    </source>
</evidence>
<sequence>MGSNQNESGRLNGQDGAASGHDRSASRDGDFETIVQASQTLPLITEELAATHAAAHISNTQSTPPTTPHVTTPVMPPNPIRREESQRSATRMLQANTTVVNDTADLGESAPLDTETNDKAEKKTKSESRVSATQLLAGAAAAATSSVIGGQLGVAGTVVGAGVASIITGLAVTLYTSSLDKGKEKIKEVGTKLAPAVKAKSLDAKTQRSAAAEAFQATGPSRVTGTFGSLSGEAAEGTTPDAASSADTEGSSDEPKSWWQKLRRKRVLYPVAIGVATFGIGLGAVVMAESFTDADISPGTSQISRSVSGNSGTGDDSGSSQDGGGTSESGSSGADSQPGQNPNQGSGNEGSTTSEGQSTSANEGSSTASSTADQTGTDQGTDASSSAATGDDTAGTGSDSSGSSSAGADASGGGATSSGGSSGSGSQGSAGSSDSGSSGSSSAGGSSAATAEG</sequence>
<keyword evidence="2" id="KW-0812">Transmembrane</keyword>
<protein>
    <submittedName>
        <fullName evidence="3">Uncharacterized protein</fullName>
    </submittedName>
</protein>
<feature type="compositionally biased region" description="Gly residues" evidence="1">
    <location>
        <begin position="410"/>
        <end position="428"/>
    </location>
</feature>
<feature type="compositionally biased region" description="Polar residues" evidence="1">
    <location>
        <begin position="1"/>
        <end position="11"/>
    </location>
</feature>
<feature type="region of interest" description="Disordered" evidence="1">
    <location>
        <begin position="295"/>
        <end position="453"/>
    </location>
</feature>
<feature type="region of interest" description="Disordered" evidence="1">
    <location>
        <begin position="57"/>
        <end position="79"/>
    </location>
</feature>
<accession>A0A2H1KYC9</accession>
<feature type="compositionally biased region" description="Basic and acidic residues" evidence="1">
    <location>
        <begin position="20"/>
        <end position="30"/>
    </location>
</feature>
<organism evidence="3 4">
    <name type="scientific">Brevibacterium antiquum CNRZ 918</name>
    <dbReference type="NCBI Taxonomy" id="1255637"/>
    <lineage>
        <taxon>Bacteria</taxon>
        <taxon>Bacillati</taxon>
        <taxon>Actinomycetota</taxon>
        <taxon>Actinomycetes</taxon>
        <taxon>Micrococcales</taxon>
        <taxon>Brevibacteriaceae</taxon>
        <taxon>Brevibacterium</taxon>
    </lineage>
</organism>
<feature type="transmembrane region" description="Helical" evidence="2">
    <location>
        <begin position="267"/>
        <end position="288"/>
    </location>
</feature>
<keyword evidence="2" id="KW-1133">Transmembrane helix</keyword>
<feature type="compositionally biased region" description="Low complexity" evidence="1">
    <location>
        <begin position="343"/>
        <end position="360"/>
    </location>
</feature>